<evidence type="ECO:0000256" key="9">
    <source>
        <dbReference type="ARBA" id="ARBA00023136"/>
    </source>
</evidence>
<evidence type="ECO:0000256" key="2">
    <source>
        <dbReference type="ARBA" id="ARBA00006375"/>
    </source>
</evidence>
<dbReference type="PANTHER" id="PTHR45928">
    <property type="entry name" value="RE38146P"/>
    <property type="match status" value="1"/>
</dbReference>
<evidence type="ECO:0000256" key="6">
    <source>
        <dbReference type="ARBA" id="ARBA00022792"/>
    </source>
</evidence>
<feature type="repeat" description="Solcar" evidence="10">
    <location>
        <begin position="104"/>
        <end position="197"/>
    </location>
</feature>
<evidence type="ECO:0008006" key="14">
    <source>
        <dbReference type="Google" id="ProtNLM"/>
    </source>
</evidence>
<name>A0A7R9M9U5_9ACAR</name>
<dbReference type="PANTHER" id="PTHR45928:SF1">
    <property type="entry name" value="RE38146P"/>
    <property type="match status" value="1"/>
</dbReference>
<dbReference type="PROSITE" id="PS50920">
    <property type="entry name" value="SOLCAR"/>
    <property type="match status" value="3"/>
</dbReference>
<dbReference type="InterPro" id="IPR023395">
    <property type="entry name" value="MCP_dom_sf"/>
</dbReference>
<gene>
    <name evidence="12" type="ORF">ONB1V03_LOCUS12852</name>
</gene>
<evidence type="ECO:0000256" key="5">
    <source>
        <dbReference type="ARBA" id="ARBA00022737"/>
    </source>
</evidence>
<dbReference type="EMBL" id="OC925566">
    <property type="protein sequence ID" value="CAD7656212.1"/>
    <property type="molecule type" value="Genomic_DNA"/>
</dbReference>
<dbReference type="EMBL" id="CAJPVJ010010741">
    <property type="protein sequence ID" value="CAG2173399.1"/>
    <property type="molecule type" value="Genomic_DNA"/>
</dbReference>
<dbReference type="OrthoDB" id="6703404at2759"/>
<evidence type="ECO:0000313" key="12">
    <source>
        <dbReference type="EMBL" id="CAD7656212.1"/>
    </source>
</evidence>
<comment type="similarity">
    <text evidence="2 11">Belongs to the mitochondrial carrier (TC 2.A.29) family.</text>
</comment>
<comment type="subcellular location">
    <subcellularLocation>
        <location evidence="1">Mitochondrion inner membrane</location>
        <topology evidence="1">Multi-pass membrane protein</topology>
    </subcellularLocation>
</comment>
<dbReference type="Proteomes" id="UP000728032">
    <property type="component" value="Unassembled WGS sequence"/>
</dbReference>
<dbReference type="InterPro" id="IPR018108">
    <property type="entry name" value="MCP_transmembrane"/>
</dbReference>
<keyword evidence="9 10" id="KW-0472">Membrane</keyword>
<keyword evidence="3 11" id="KW-0813">Transport</keyword>
<evidence type="ECO:0000256" key="8">
    <source>
        <dbReference type="ARBA" id="ARBA00023128"/>
    </source>
</evidence>
<evidence type="ECO:0000256" key="4">
    <source>
        <dbReference type="ARBA" id="ARBA00022692"/>
    </source>
</evidence>
<keyword evidence="6" id="KW-0999">Mitochondrion inner membrane</keyword>
<sequence length="323" mass="35337">MFRVEEFVMGGVSACCAGVLTNPLEVVKTRIQLQGELRSRGQYVVHYRNVFHAFYAIASNESVLALQKGLVPALWYQFIMNGIRFGAYQCFDNLGLTRDAEGDVIFHRSVVFGAMSGAVGSFIGSPFYLVKTHLQCRSEASIAVGHQHPHSTMTGALTSIYKSYGVIGLWRGCAASMTRVTIGGSIQLSTFSTVKTIISKSKVIPADSFLNSLAAAMLGGLAVTLLMTPFDVISTRLYNQPVDEKTGKGLKYSGILNCMYKIGSTEGFLGFYKGWSASLLRLGPHTVLSLLFWTEIRKKYLALKHKLDPNCDQLEAVSRATTS</sequence>
<keyword evidence="5" id="KW-0677">Repeat</keyword>
<reference evidence="12" key="1">
    <citation type="submission" date="2020-11" db="EMBL/GenBank/DDBJ databases">
        <authorList>
            <person name="Tran Van P."/>
        </authorList>
    </citation>
    <scope>NUCLEOTIDE SEQUENCE</scope>
</reference>
<dbReference type="InterPro" id="IPR051508">
    <property type="entry name" value="Mito_Carrier_Antiporter"/>
</dbReference>
<protein>
    <recommendedName>
        <fullName evidence="14">Solute carrier family 25 member 35</fullName>
    </recommendedName>
</protein>
<keyword evidence="7" id="KW-1133">Transmembrane helix</keyword>
<keyword evidence="4 10" id="KW-0812">Transmembrane</keyword>
<dbReference type="Pfam" id="PF00153">
    <property type="entry name" value="Mito_carr"/>
    <property type="match status" value="3"/>
</dbReference>
<evidence type="ECO:0000256" key="10">
    <source>
        <dbReference type="PROSITE-ProRule" id="PRU00282"/>
    </source>
</evidence>
<keyword evidence="13" id="KW-1185">Reference proteome</keyword>
<proteinExistence type="inferred from homology"/>
<organism evidence="12">
    <name type="scientific">Oppiella nova</name>
    <dbReference type="NCBI Taxonomy" id="334625"/>
    <lineage>
        <taxon>Eukaryota</taxon>
        <taxon>Metazoa</taxon>
        <taxon>Ecdysozoa</taxon>
        <taxon>Arthropoda</taxon>
        <taxon>Chelicerata</taxon>
        <taxon>Arachnida</taxon>
        <taxon>Acari</taxon>
        <taxon>Acariformes</taxon>
        <taxon>Sarcoptiformes</taxon>
        <taxon>Oribatida</taxon>
        <taxon>Brachypylina</taxon>
        <taxon>Oppioidea</taxon>
        <taxon>Oppiidae</taxon>
        <taxon>Oppiella</taxon>
    </lineage>
</organism>
<dbReference type="AlphaFoldDB" id="A0A7R9M9U5"/>
<evidence type="ECO:0000256" key="7">
    <source>
        <dbReference type="ARBA" id="ARBA00022989"/>
    </source>
</evidence>
<keyword evidence="8" id="KW-0496">Mitochondrion</keyword>
<feature type="repeat" description="Solcar" evidence="10">
    <location>
        <begin position="207"/>
        <end position="299"/>
    </location>
</feature>
<feature type="repeat" description="Solcar" evidence="10">
    <location>
        <begin position="5"/>
        <end position="94"/>
    </location>
</feature>
<evidence type="ECO:0000256" key="3">
    <source>
        <dbReference type="ARBA" id="ARBA00022448"/>
    </source>
</evidence>
<evidence type="ECO:0000256" key="11">
    <source>
        <dbReference type="RuleBase" id="RU000488"/>
    </source>
</evidence>
<evidence type="ECO:0000313" key="13">
    <source>
        <dbReference type="Proteomes" id="UP000728032"/>
    </source>
</evidence>
<dbReference type="SUPFAM" id="SSF103506">
    <property type="entry name" value="Mitochondrial carrier"/>
    <property type="match status" value="1"/>
</dbReference>
<accession>A0A7R9M9U5</accession>
<evidence type="ECO:0000256" key="1">
    <source>
        <dbReference type="ARBA" id="ARBA00004448"/>
    </source>
</evidence>
<dbReference type="Gene3D" id="1.50.40.10">
    <property type="entry name" value="Mitochondrial carrier domain"/>
    <property type="match status" value="1"/>
</dbReference>
<dbReference type="GO" id="GO:0005743">
    <property type="term" value="C:mitochondrial inner membrane"/>
    <property type="evidence" value="ECO:0007669"/>
    <property type="project" value="UniProtKB-SubCell"/>
</dbReference>